<feature type="region of interest" description="Disordered" evidence="1">
    <location>
        <begin position="37"/>
        <end position="65"/>
    </location>
</feature>
<dbReference type="AlphaFoldDB" id="A0A6C0CQ81"/>
<organism evidence="2">
    <name type="scientific">viral metagenome</name>
    <dbReference type="NCBI Taxonomy" id="1070528"/>
    <lineage>
        <taxon>unclassified sequences</taxon>
        <taxon>metagenomes</taxon>
        <taxon>organismal metagenomes</taxon>
    </lineage>
</organism>
<proteinExistence type="predicted"/>
<dbReference type="EMBL" id="MN739460">
    <property type="protein sequence ID" value="QHT05864.1"/>
    <property type="molecule type" value="Genomic_DNA"/>
</dbReference>
<name>A0A6C0CQ81_9ZZZZ</name>
<evidence type="ECO:0000313" key="2">
    <source>
        <dbReference type="EMBL" id="QHT05864.1"/>
    </source>
</evidence>
<accession>A0A6C0CQ81</accession>
<sequence>MTVIVSILLVMFGLDPSSGRLQVYDRETKILDTREEQIKKNEEQKKQNTDTSVKPKENKKTPSIKASVVGSDNMEQLKHKKFLLKHAQAHFENPFLRPNNKDLEEREKEQKIEKERQSHIRTAKMHITMVRSILKSLADDSVAEEFEKKASECLDMKEPKDMDKCYTKALQHIMFKMTPEKGIEFSTRMDELVSSNPNSPLKANPTTDPLFTEKYNNYTIEKVLSSIGVKDVAVFFKEGVEKCMKILNLQKRVRCHNDLKADTMLKLDDKQKTDFLGKMKNLGALVINYS</sequence>
<evidence type="ECO:0000256" key="1">
    <source>
        <dbReference type="SAM" id="MobiDB-lite"/>
    </source>
</evidence>
<feature type="compositionally biased region" description="Basic and acidic residues" evidence="1">
    <location>
        <begin position="37"/>
        <end position="60"/>
    </location>
</feature>
<protein>
    <submittedName>
        <fullName evidence="2">Uncharacterized protein</fullName>
    </submittedName>
</protein>
<reference evidence="2" key="1">
    <citation type="journal article" date="2020" name="Nature">
        <title>Giant virus diversity and host interactions through global metagenomics.</title>
        <authorList>
            <person name="Schulz F."/>
            <person name="Roux S."/>
            <person name="Paez-Espino D."/>
            <person name="Jungbluth S."/>
            <person name="Walsh D.A."/>
            <person name="Denef V.J."/>
            <person name="McMahon K.D."/>
            <person name="Konstantinidis K.T."/>
            <person name="Eloe-Fadrosh E.A."/>
            <person name="Kyrpides N.C."/>
            <person name="Woyke T."/>
        </authorList>
    </citation>
    <scope>NUCLEOTIDE SEQUENCE</scope>
    <source>
        <strain evidence="2">GVMAG-M-3300021425-14</strain>
    </source>
</reference>